<keyword evidence="1 4" id="KW-0732">Signal</keyword>
<gene>
    <name evidence="7" type="ORF">GS399_11995</name>
</gene>
<dbReference type="Gene3D" id="3.10.560.10">
    <property type="entry name" value="Outer membrane lipoprotein wza domain like"/>
    <property type="match status" value="6"/>
</dbReference>
<feature type="region of interest" description="Disordered" evidence="2">
    <location>
        <begin position="92"/>
        <end position="126"/>
    </location>
</feature>
<evidence type="ECO:0000256" key="1">
    <source>
        <dbReference type="ARBA" id="ARBA00022729"/>
    </source>
</evidence>
<feature type="signal peptide" evidence="4">
    <location>
        <begin position="1"/>
        <end position="26"/>
    </location>
</feature>
<keyword evidence="3" id="KW-0472">Membrane</keyword>
<protein>
    <submittedName>
        <fullName evidence="7">Capsule biosynthesis protein</fullName>
    </submittedName>
</protein>
<keyword evidence="3" id="KW-1133">Transmembrane helix</keyword>
<feature type="domain" description="Soluble ligand binding" evidence="6">
    <location>
        <begin position="511"/>
        <end position="557"/>
    </location>
</feature>
<dbReference type="Pfam" id="PF02563">
    <property type="entry name" value="Poly_export"/>
    <property type="match status" value="1"/>
</dbReference>
<dbReference type="Pfam" id="PF10531">
    <property type="entry name" value="SLBB"/>
    <property type="match status" value="5"/>
</dbReference>
<accession>A0A7K1YAT8</accession>
<evidence type="ECO:0000256" key="4">
    <source>
        <dbReference type="SAM" id="SignalP"/>
    </source>
</evidence>
<dbReference type="InterPro" id="IPR049712">
    <property type="entry name" value="Poly_export"/>
</dbReference>
<reference evidence="7 8" key="1">
    <citation type="submission" date="2019-11" db="EMBL/GenBank/DDBJ databases">
        <title>Pedobacter sp. HMF7647 Genome sequencing and assembly.</title>
        <authorList>
            <person name="Kang H."/>
            <person name="Kim H."/>
            <person name="Joh K."/>
        </authorList>
    </citation>
    <scope>NUCLEOTIDE SEQUENCE [LARGE SCALE GENOMIC DNA]</scope>
    <source>
        <strain evidence="7 8">HMF7647</strain>
    </source>
</reference>
<sequence length="851" mass="94286">MKSILLKGFCLIVLTFSLIGVSAVKAQNINQQNFSSIRVDELSDDQIRQFMKQVEATGLSDTQLEQVAIARGMSTDEVAKLRDRVNRIKTADAKRQQTNQQGNKTIGAKQQQGGRNYTQQSAQDSLRYTNQDSLRMAEKLLAEFKPKIFGADLFRNTNLSFEPNLRLATPQNYVVGPDDQLLIDITGNSEASYQLKVSPEGTINIEYAGVVQVGGMTIEQATARIKSKLATIYSGLRNGSTRLNVAVGDIRSIKVTLVGEVAKPGSYTLPSLATVFNALYASGGPTDNGTFRSIEVVRGNRVVGKLDIYDFLLKGFQTNNIRLQDNDVIRVPTYQTRVEFSGEVKRPYIFETLPNETLADALNFAGGFTERAYSARVKVLQNTSKERKITDVFADQFSTYKPQNGDKYFVEQILERFENRVTINGAVFRPGQFELTSGLTLSQLIKKADGVKEDAFLERGYITRLNPDNSTQLISFDVRKIISGSTADISLMREDVISINSIFDLRDEYRVSIDGEVRSPGTFNYSDNMTVEELVLKAGGFKEGASPNRVEISRRTKSSDVTSTSAVSSEVFQVNINPNLSLSQPGFVLQPFDIVSIRSSTGFEIQKQVKVEGEVLYPGMYTITRKDERVSDILKRAGGFTALAYPEGASLRRPGPPKDTLLTNDITKFKDSIEVLQQQVIRLKRMQQLQSQTTINNSSGLLIDEESTKNEYVGIDLTRILKDPGKKDDIFLEEGDVLYVPKQLQTVKISGEVLSPVTVIYDKSKGFKTYINNGGGFSQRALKKRSYVIYANGSVKTAKKFFFFNNYPSVSPGAEIFVPKKDPAKRVSAAELVGITTGLASLAAIIVSLLK</sequence>
<dbReference type="PANTHER" id="PTHR33619:SF3">
    <property type="entry name" value="POLYSACCHARIDE EXPORT PROTEIN GFCE-RELATED"/>
    <property type="match status" value="1"/>
</dbReference>
<evidence type="ECO:0000259" key="6">
    <source>
        <dbReference type="Pfam" id="PF10531"/>
    </source>
</evidence>
<organism evidence="7 8">
    <name type="scientific">Hufsiella arboris</name>
    <dbReference type="NCBI Taxonomy" id="2695275"/>
    <lineage>
        <taxon>Bacteria</taxon>
        <taxon>Pseudomonadati</taxon>
        <taxon>Bacteroidota</taxon>
        <taxon>Sphingobacteriia</taxon>
        <taxon>Sphingobacteriales</taxon>
        <taxon>Sphingobacteriaceae</taxon>
        <taxon>Hufsiella</taxon>
    </lineage>
</organism>
<feature type="domain" description="Soluble ligand binding" evidence="6">
    <location>
        <begin position="609"/>
        <end position="654"/>
    </location>
</feature>
<evidence type="ECO:0000256" key="3">
    <source>
        <dbReference type="SAM" id="Phobius"/>
    </source>
</evidence>
<evidence type="ECO:0000313" key="8">
    <source>
        <dbReference type="Proteomes" id="UP000466586"/>
    </source>
</evidence>
<feature type="chain" id="PRO_5029677221" evidence="4">
    <location>
        <begin position="27"/>
        <end position="851"/>
    </location>
</feature>
<dbReference type="PANTHER" id="PTHR33619">
    <property type="entry name" value="POLYSACCHARIDE EXPORT PROTEIN GFCE-RELATED"/>
    <property type="match status" value="1"/>
</dbReference>
<feature type="domain" description="Soluble ligand binding" evidence="6">
    <location>
        <begin position="254"/>
        <end position="301"/>
    </location>
</feature>
<dbReference type="AlphaFoldDB" id="A0A7K1YAT8"/>
<dbReference type="InterPro" id="IPR003715">
    <property type="entry name" value="Poly_export_N"/>
</dbReference>
<evidence type="ECO:0000259" key="5">
    <source>
        <dbReference type="Pfam" id="PF02563"/>
    </source>
</evidence>
<dbReference type="Gene3D" id="3.30.1950.10">
    <property type="entry name" value="wza like domain"/>
    <property type="match status" value="1"/>
</dbReference>
<name>A0A7K1YAT8_9SPHI</name>
<feature type="domain" description="Polysaccharide export protein N-terminal" evidence="5">
    <location>
        <begin position="169"/>
        <end position="233"/>
    </location>
</feature>
<keyword evidence="3" id="KW-0812">Transmembrane</keyword>
<feature type="domain" description="Soluble ligand binding" evidence="6">
    <location>
        <begin position="420"/>
        <end position="468"/>
    </location>
</feature>
<feature type="domain" description="Soluble ligand binding" evidence="6">
    <location>
        <begin position="341"/>
        <end position="381"/>
    </location>
</feature>
<evidence type="ECO:0000256" key="2">
    <source>
        <dbReference type="SAM" id="MobiDB-lite"/>
    </source>
</evidence>
<evidence type="ECO:0000313" key="7">
    <source>
        <dbReference type="EMBL" id="MXV51696.1"/>
    </source>
</evidence>
<proteinExistence type="predicted"/>
<comment type="caution">
    <text evidence="7">The sequence shown here is derived from an EMBL/GenBank/DDBJ whole genome shotgun (WGS) entry which is preliminary data.</text>
</comment>
<dbReference type="GO" id="GO:0015159">
    <property type="term" value="F:polysaccharide transmembrane transporter activity"/>
    <property type="evidence" value="ECO:0007669"/>
    <property type="project" value="InterPro"/>
</dbReference>
<feature type="transmembrane region" description="Helical" evidence="3">
    <location>
        <begin position="832"/>
        <end position="850"/>
    </location>
</feature>
<feature type="compositionally biased region" description="Polar residues" evidence="2">
    <location>
        <begin position="96"/>
        <end position="126"/>
    </location>
</feature>
<keyword evidence="8" id="KW-1185">Reference proteome</keyword>
<dbReference type="EMBL" id="WVHT01000005">
    <property type="protein sequence ID" value="MXV51696.1"/>
    <property type="molecule type" value="Genomic_DNA"/>
</dbReference>
<dbReference type="RefSeq" id="WP_160844879.1">
    <property type="nucleotide sequence ID" value="NZ_WVHT01000005.1"/>
</dbReference>
<dbReference type="Proteomes" id="UP000466586">
    <property type="component" value="Unassembled WGS sequence"/>
</dbReference>
<dbReference type="InterPro" id="IPR019554">
    <property type="entry name" value="Soluble_ligand-bd"/>
</dbReference>